<feature type="binding site" evidence="10">
    <location>
        <position position="192"/>
    </location>
    <ligand>
        <name>UDP-N-acetyl-alpha-D-glucosamine</name>
        <dbReference type="ChEBI" id="CHEBI:57705"/>
    </ligand>
</feature>
<dbReference type="Proteomes" id="UP000192911">
    <property type="component" value="Unassembled WGS sequence"/>
</dbReference>
<dbReference type="AlphaFoldDB" id="A0A1X7C8F8"/>
<evidence type="ECO:0000259" key="12">
    <source>
        <dbReference type="Pfam" id="PF04101"/>
    </source>
</evidence>
<feature type="binding site" evidence="10">
    <location>
        <begin position="16"/>
        <end position="18"/>
    </location>
    <ligand>
        <name>UDP-N-acetyl-alpha-D-glucosamine</name>
        <dbReference type="ChEBI" id="CHEBI:57705"/>
    </ligand>
</feature>
<keyword evidence="6 10" id="KW-0573">Peptidoglycan synthesis</keyword>
<dbReference type="GO" id="GO:0009252">
    <property type="term" value="P:peptidoglycan biosynthetic process"/>
    <property type="evidence" value="ECO:0007669"/>
    <property type="project" value="UniProtKB-UniRule"/>
</dbReference>
<dbReference type="EC" id="2.4.1.227" evidence="10"/>
<comment type="catalytic activity">
    <reaction evidence="10">
        <text>di-trans,octa-cis-undecaprenyl diphospho-N-acetyl-alpha-D-muramoyl-L-alanyl-D-glutamyl-meso-2,6-diaminopimeloyl-D-alanyl-D-alanine + UDP-N-acetyl-alpha-D-glucosamine = di-trans,octa-cis-undecaprenyl diphospho-[N-acetyl-alpha-D-glucosaminyl-(1-&gt;4)]-N-acetyl-alpha-D-muramoyl-L-alanyl-D-glutamyl-meso-2,6-diaminopimeloyl-D-alanyl-D-alanine + UDP + H(+)</text>
        <dbReference type="Rhea" id="RHEA:31227"/>
        <dbReference type="ChEBI" id="CHEBI:15378"/>
        <dbReference type="ChEBI" id="CHEBI:57705"/>
        <dbReference type="ChEBI" id="CHEBI:58223"/>
        <dbReference type="ChEBI" id="CHEBI:61387"/>
        <dbReference type="ChEBI" id="CHEBI:61388"/>
        <dbReference type="EC" id="2.4.1.227"/>
    </reaction>
</comment>
<dbReference type="GO" id="GO:0008360">
    <property type="term" value="P:regulation of cell shape"/>
    <property type="evidence" value="ECO:0007669"/>
    <property type="project" value="UniProtKB-KW"/>
</dbReference>
<dbReference type="HAMAP" id="MF_00033">
    <property type="entry name" value="MurG"/>
    <property type="match status" value="1"/>
</dbReference>
<evidence type="ECO:0000256" key="1">
    <source>
        <dbReference type="ARBA" id="ARBA00022475"/>
    </source>
</evidence>
<accession>A0A1X7C8F8</accession>
<dbReference type="PANTHER" id="PTHR21015:SF22">
    <property type="entry name" value="GLYCOSYLTRANSFERASE"/>
    <property type="match status" value="1"/>
</dbReference>
<evidence type="ECO:0000256" key="10">
    <source>
        <dbReference type="HAMAP-Rule" id="MF_00033"/>
    </source>
</evidence>
<reference evidence="14" key="1">
    <citation type="submission" date="2017-04" db="EMBL/GenBank/DDBJ databases">
        <authorList>
            <person name="Varghese N."/>
            <person name="Submissions S."/>
        </authorList>
    </citation>
    <scope>NUCLEOTIDE SEQUENCE [LARGE SCALE GENOMIC DNA]</scope>
    <source>
        <strain evidence="14">Ballard 720</strain>
    </source>
</reference>
<feature type="binding site" evidence="10">
    <location>
        <position position="250"/>
    </location>
    <ligand>
        <name>UDP-N-acetyl-alpha-D-glucosamine</name>
        <dbReference type="ChEBI" id="CHEBI:57705"/>
    </ligand>
</feature>
<dbReference type="GO" id="GO:0071555">
    <property type="term" value="P:cell wall organization"/>
    <property type="evidence" value="ECO:0007669"/>
    <property type="project" value="UniProtKB-KW"/>
</dbReference>
<evidence type="ECO:0000256" key="3">
    <source>
        <dbReference type="ARBA" id="ARBA00022676"/>
    </source>
</evidence>
<evidence type="ECO:0000256" key="5">
    <source>
        <dbReference type="ARBA" id="ARBA00022960"/>
    </source>
</evidence>
<dbReference type="GeneID" id="95549505"/>
<comment type="subcellular location">
    <subcellularLocation>
        <location evidence="10">Cell membrane</location>
        <topology evidence="10">Peripheral membrane protein</topology>
        <orientation evidence="10">Cytoplasmic side</orientation>
    </subcellularLocation>
</comment>
<keyword evidence="5 10" id="KW-0133">Cell shape</keyword>
<dbReference type="STRING" id="28094.SAMN06295900_10115"/>
<name>A0A1X7C8F8_TRICW</name>
<evidence type="ECO:0000256" key="2">
    <source>
        <dbReference type="ARBA" id="ARBA00022618"/>
    </source>
</evidence>
<dbReference type="EMBL" id="FXAH01000001">
    <property type="protein sequence ID" value="SME91968.1"/>
    <property type="molecule type" value="Genomic_DNA"/>
</dbReference>
<dbReference type="NCBIfam" id="TIGR01133">
    <property type="entry name" value="murG"/>
    <property type="match status" value="1"/>
</dbReference>
<evidence type="ECO:0000256" key="9">
    <source>
        <dbReference type="ARBA" id="ARBA00023316"/>
    </source>
</evidence>
<dbReference type="Pfam" id="PF03033">
    <property type="entry name" value="Glyco_transf_28"/>
    <property type="match status" value="1"/>
</dbReference>
<keyword evidence="4 10" id="KW-0808">Transferase</keyword>
<evidence type="ECO:0000313" key="14">
    <source>
        <dbReference type="Proteomes" id="UP000192911"/>
    </source>
</evidence>
<sequence>MSATPQRTLMVMAGGTGGHVFPGLAVAHRMRAWGWRVVWLGNPAGMEATLVPKQGIPMEYVRFGGLRGKGLKTKFLLPLNLLRACLESRRALSRVRPDVVLGMGGYITFPAGLMTALARCPLVLHEQNSVAGLANKVLARLAKRVLVAFPGALPNAEWTGNPLRDALTQSAEPKARYEGRKGPLRMLVVGGSLGAAALNEVVPRALALLAPEARPHVVHQAGAKHIEALRANYAAAGFEPGDGLELVPFIDDMAAAYADADLVVCRSGAMTVAEIAAVGVAALFVPFPYAVDDHQTTNARFLSEQGAAVLVQQRDLSPEVLADWLRAQTRETLEEIAGRARALAKPEATDRVAQVCAAVALTRQEGKQ</sequence>
<evidence type="ECO:0000256" key="7">
    <source>
        <dbReference type="ARBA" id="ARBA00023136"/>
    </source>
</evidence>
<evidence type="ECO:0000256" key="6">
    <source>
        <dbReference type="ARBA" id="ARBA00022984"/>
    </source>
</evidence>
<organism evidence="13 14">
    <name type="scientific">Trinickia caryophylli</name>
    <name type="common">Paraburkholderia caryophylli</name>
    <dbReference type="NCBI Taxonomy" id="28094"/>
    <lineage>
        <taxon>Bacteria</taxon>
        <taxon>Pseudomonadati</taxon>
        <taxon>Pseudomonadota</taxon>
        <taxon>Betaproteobacteria</taxon>
        <taxon>Burkholderiales</taxon>
        <taxon>Burkholderiaceae</taxon>
        <taxon>Trinickia</taxon>
    </lineage>
</organism>
<keyword evidence="9 10" id="KW-0961">Cell wall biogenesis/degradation</keyword>
<evidence type="ECO:0000256" key="4">
    <source>
        <dbReference type="ARBA" id="ARBA00022679"/>
    </source>
</evidence>
<keyword evidence="2 10" id="KW-0132">Cell division</keyword>
<dbReference type="GO" id="GO:0005886">
    <property type="term" value="C:plasma membrane"/>
    <property type="evidence" value="ECO:0007669"/>
    <property type="project" value="UniProtKB-SubCell"/>
</dbReference>
<keyword evidence="7 10" id="KW-0472">Membrane</keyword>
<comment type="function">
    <text evidence="10">Cell wall formation. Catalyzes the transfer of a GlcNAc subunit on undecaprenyl-pyrophosphoryl-MurNAc-pentapeptide (lipid intermediate I) to form undecaprenyl-pyrophosphoryl-MurNAc-(pentapeptide)GlcNAc (lipid intermediate II).</text>
</comment>
<dbReference type="SUPFAM" id="SSF53756">
    <property type="entry name" value="UDP-Glycosyltransferase/glycogen phosphorylase"/>
    <property type="match status" value="1"/>
</dbReference>
<comment type="pathway">
    <text evidence="10">Cell wall biogenesis; peptidoglycan biosynthesis.</text>
</comment>
<feature type="binding site" evidence="10">
    <location>
        <position position="164"/>
    </location>
    <ligand>
        <name>UDP-N-acetyl-alpha-D-glucosamine</name>
        <dbReference type="ChEBI" id="CHEBI:57705"/>
    </ligand>
</feature>
<dbReference type="InterPro" id="IPR007235">
    <property type="entry name" value="Glyco_trans_28_C"/>
</dbReference>
<feature type="binding site" evidence="10">
    <location>
        <position position="295"/>
    </location>
    <ligand>
        <name>UDP-N-acetyl-alpha-D-glucosamine</name>
        <dbReference type="ChEBI" id="CHEBI:57705"/>
    </ligand>
</feature>
<dbReference type="UniPathway" id="UPA00219"/>
<keyword evidence="14" id="KW-1185">Reference proteome</keyword>
<comment type="caution">
    <text evidence="10">Lacks conserved residue(s) required for the propagation of feature annotation.</text>
</comment>
<dbReference type="GO" id="GO:0050511">
    <property type="term" value="F:undecaprenyldiphospho-muramoylpentapeptide beta-N-acetylglucosaminyltransferase activity"/>
    <property type="evidence" value="ECO:0007669"/>
    <property type="project" value="UniProtKB-UniRule"/>
</dbReference>
<dbReference type="GO" id="GO:0005975">
    <property type="term" value="P:carbohydrate metabolic process"/>
    <property type="evidence" value="ECO:0007669"/>
    <property type="project" value="InterPro"/>
</dbReference>
<keyword evidence="3 10" id="KW-0328">Glycosyltransferase</keyword>
<gene>
    <name evidence="10" type="primary">murG</name>
    <name evidence="13" type="ORF">SAMN06295900_10115</name>
</gene>
<dbReference type="InterPro" id="IPR004276">
    <property type="entry name" value="GlycoTrans_28_N"/>
</dbReference>
<dbReference type="RefSeq" id="WP_085223089.1">
    <property type="nucleotide sequence ID" value="NZ_BSQD01000001.1"/>
</dbReference>
<dbReference type="Gene3D" id="3.40.50.2000">
    <property type="entry name" value="Glycogen Phosphorylase B"/>
    <property type="match status" value="2"/>
</dbReference>
<comment type="similarity">
    <text evidence="10">Belongs to the glycosyltransferase 28 family. MurG subfamily.</text>
</comment>
<feature type="domain" description="Glycosyl transferase family 28 C-terminal" evidence="12">
    <location>
        <begin position="187"/>
        <end position="341"/>
    </location>
</feature>
<keyword evidence="8 10" id="KW-0131">Cell cycle</keyword>
<feature type="binding site" evidence="10">
    <location>
        <position position="128"/>
    </location>
    <ligand>
        <name>UDP-N-acetyl-alpha-D-glucosamine</name>
        <dbReference type="ChEBI" id="CHEBI:57705"/>
    </ligand>
</feature>
<dbReference type="PANTHER" id="PTHR21015">
    <property type="entry name" value="UDP-N-ACETYLGLUCOSAMINE--N-ACETYLMURAMYL-(PENTAPEPTIDE) PYROPHOSPHORYL-UNDECAPRENOL N-ACETYLGLUCOSAMINE TRANSFERASE 1"/>
    <property type="match status" value="1"/>
</dbReference>
<feature type="domain" description="Glycosyltransferase family 28 N-terminal" evidence="11">
    <location>
        <begin position="10"/>
        <end position="146"/>
    </location>
</feature>
<dbReference type="GO" id="GO:0051991">
    <property type="term" value="F:UDP-N-acetyl-D-glucosamine:N-acetylmuramoyl-L-alanyl-D-glutamyl-meso-2,6-diaminopimelyl-D-alanyl-D-alanine-diphosphoundecaprenol 4-beta-N-acetylglucosaminlytransferase activity"/>
    <property type="evidence" value="ECO:0007669"/>
    <property type="project" value="RHEA"/>
</dbReference>
<dbReference type="InterPro" id="IPR006009">
    <property type="entry name" value="GlcNAc_MurG"/>
</dbReference>
<evidence type="ECO:0000313" key="13">
    <source>
        <dbReference type="EMBL" id="SME91968.1"/>
    </source>
</evidence>
<dbReference type="OrthoDB" id="9808936at2"/>
<dbReference type="CDD" id="cd03785">
    <property type="entry name" value="GT28_MurG"/>
    <property type="match status" value="1"/>
</dbReference>
<evidence type="ECO:0000259" key="11">
    <source>
        <dbReference type="Pfam" id="PF03033"/>
    </source>
</evidence>
<evidence type="ECO:0000256" key="8">
    <source>
        <dbReference type="ARBA" id="ARBA00023306"/>
    </source>
</evidence>
<proteinExistence type="inferred from homology"/>
<dbReference type="Pfam" id="PF04101">
    <property type="entry name" value="Glyco_tran_28_C"/>
    <property type="match status" value="1"/>
</dbReference>
<protein>
    <recommendedName>
        <fullName evidence="10">UDP-N-acetylglucosamine--N-acetylmuramyl-(pentapeptide) pyrophosphoryl-undecaprenol N-acetylglucosamine transferase</fullName>
        <ecNumber evidence="10">2.4.1.227</ecNumber>
    </recommendedName>
    <alternativeName>
        <fullName evidence="10">Undecaprenyl-PP-MurNAc-pentapeptide-UDPGlcNAc GlcNAc transferase</fullName>
    </alternativeName>
</protein>
<keyword evidence="1 10" id="KW-1003">Cell membrane</keyword>
<dbReference type="GO" id="GO:0051301">
    <property type="term" value="P:cell division"/>
    <property type="evidence" value="ECO:0007669"/>
    <property type="project" value="UniProtKB-KW"/>
</dbReference>